<name>A0A6L5Z2V1_9RHOB</name>
<dbReference type="Proteomes" id="UP000474957">
    <property type="component" value="Unassembled WGS sequence"/>
</dbReference>
<evidence type="ECO:0000313" key="1">
    <source>
        <dbReference type="EMBL" id="MSU90857.1"/>
    </source>
</evidence>
<dbReference type="Pfam" id="PF05336">
    <property type="entry name" value="rhaM"/>
    <property type="match status" value="1"/>
</dbReference>
<dbReference type="RefSeq" id="WP_154447430.1">
    <property type="nucleotide sequence ID" value="NZ_WIND01000013.1"/>
</dbReference>
<dbReference type="EMBL" id="WIND01000013">
    <property type="protein sequence ID" value="MSU90857.1"/>
    <property type="molecule type" value="Genomic_DNA"/>
</dbReference>
<evidence type="ECO:0000313" key="2">
    <source>
        <dbReference type="Proteomes" id="UP000474957"/>
    </source>
</evidence>
<dbReference type="AlphaFoldDB" id="A0A6L5Z2V1"/>
<keyword evidence="1" id="KW-0413">Isomerase</keyword>
<protein>
    <submittedName>
        <fullName evidence="1">L-rhamnose mutarotase</fullName>
        <ecNumber evidence="1">5.1.3.32</ecNumber>
    </submittedName>
</protein>
<proteinExistence type="predicted"/>
<organism evidence="1 2">
    <name type="scientific">Halovulum marinum</name>
    <dbReference type="NCBI Taxonomy" id="2662447"/>
    <lineage>
        <taxon>Bacteria</taxon>
        <taxon>Pseudomonadati</taxon>
        <taxon>Pseudomonadota</taxon>
        <taxon>Alphaproteobacteria</taxon>
        <taxon>Rhodobacterales</taxon>
        <taxon>Paracoccaceae</taxon>
        <taxon>Halovulum</taxon>
    </lineage>
</organism>
<dbReference type="SUPFAM" id="SSF54909">
    <property type="entry name" value="Dimeric alpha+beta barrel"/>
    <property type="match status" value="1"/>
</dbReference>
<dbReference type="GO" id="GO:0019301">
    <property type="term" value="P:rhamnose catabolic process"/>
    <property type="evidence" value="ECO:0007669"/>
    <property type="project" value="TreeGrafter"/>
</dbReference>
<dbReference type="EC" id="5.1.3.32" evidence="1"/>
<dbReference type="InterPro" id="IPR011008">
    <property type="entry name" value="Dimeric_a/b-barrel"/>
</dbReference>
<accession>A0A6L5Z2V1</accession>
<gene>
    <name evidence="1" type="ORF">GE300_14730</name>
</gene>
<keyword evidence="2" id="KW-1185">Reference proteome</keyword>
<reference evidence="1 2" key="1">
    <citation type="submission" date="2019-10" db="EMBL/GenBank/DDBJ databases">
        <title>Cognatihalovulum marinum gen. nov. sp. nov., a new member of the family Rhodobacteraceae isolated from deep seawater of the Northwest Indian Ocean.</title>
        <authorList>
            <person name="Ruan C."/>
            <person name="Wang J."/>
            <person name="Zheng X."/>
            <person name="Song L."/>
            <person name="Zhu Y."/>
            <person name="Huang Y."/>
            <person name="Lu Z."/>
            <person name="Du W."/>
            <person name="Huang L."/>
            <person name="Dai X."/>
        </authorList>
    </citation>
    <scope>NUCLEOTIDE SEQUENCE [LARGE SCALE GENOMIC DNA]</scope>
    <source>
        <strain evidence="1 2">2CG4</strain>
    </source>
</reference>
<dbReference type="InterPro" id="IPR008000">
    <property type="entry name" value="Rham/fucose_mutarotase"/>
</dbReference>
<dbReference type="GO" id="GO:0062192">
    <property type="term" value="F:L-rhamnose mutarotase activity"/>
    <property type="evidence" value="ECO:0007669"/>
    <property type="project" value="UniProtKB-EC"/>
</dbReference>
<dbReference type="PANTHER" id="PTHR34389">
    <property type="entry name" value="L-RHAMNOSE MUTAROTASE"/>
    <property type="match status" value="1"/>
</dbReference>
<dbReference type="Gene3D" id="3.30.70.100">
    <property type="match status" value="1"/>
</dbReference>
<comment type="caution">
    <text evidence="1">The sequence shown here is derived from an EMBL/GenBank/DDBJ whole genome shotgun (WGS) entry which is preliminary data.</text>
</comment>
<sequence>MSWDDLRGSGFVLRLRPGMADEYRRCHAEIWPEMVEALQASGIVFYEIFLDEAGGQVFGHMLRKGPQPMTDDPVILRWRDHMADVLEMDGDLPARLPIERVFRMTAPGGPS</sequence>
<dbReference type="PANTHER" id="PTHR34389:SF2">
    <property type="entry name" value="L-RHAMNOSE MUTAROTASE"/>
    <property type="match status" value="1"/>
</dbReference>